<evidence type="ECO:0000313" key="2">
    <source>
        <dbReference type="Proteomes" id="UP000830768"/>
    </source>
</evidence>
<accession>A0ACD3YS44</accession>
<keyword evidence="2" id="KW-1185">Reference proteome</keyword>
<protein>
    <submittedName>
        <fullName evidence="1">Uncharacterized protein</fullName>
    </submittedName>
</protein>
<sequence length="533" mass="58289">MNAKDTKVMERGEDVEKTSLHEVNADHGAETQLQRQLGSRHLTMIALGSSIGMGFWLGSGAALSKGGPASLLLGFFLAATIVWSVCHAMGEMAVMYPLPSAFVQWSSIFVSPAAGLALGWAYWLQYCITMGNELQICSIILGFWTDKIPKVAIIIMFLVFIIAVNIFAVKVFGEVEVVASTIKFLYIFVIIISMIVISAGAAPKGEPIGFRYWNKEAFIGGFKGFLAVLPTCVFSMSGSENSGLVACEVHNPQKSVPKSVGSIWLRLSAFYLLGTVAVSISTDPQNPDLFGNGGTNASPFVIAFRNSGLSPLAHITNAIILISVLSNGSITIYSSSRTLVGLSHLGMAPKQLQWADSMGRPWVAIIPSVILGGGLAFLTLDNGGTEVFNWLSNLVSLLSLFGWGMICLTNIRMRAAWTAQGRTFDNLPWKSWTAPYGAWWGLFWCIVLIIVEFYLAVWPYHDKTSAKNFFATFVCVPTVLVIYLGGQAFYRTAWVTDKNAVDLDGSRRFYSEYNFEETKPRGKIAKAVKFLFD</sequence>
<proteinExistence type="predicted"/>
<gene>
    <name evidence="1" type="ORF">LCI18_002719</name>
</gene>
<evidence type="ECO:0000313" key="1">
    <source>
        <dbReference type="EMBL" id="UPK91784.1"/>
    </source>
</evidence>
<dbReference type="EMBL" id="CP090031">
    <property type="protein sequence ID" value="UPK91784.1"/>
    <property type="molecule type" value="Genomic_DNA"/>
</dbReference>
<dbReference type="Proteomes" id="UP000830768">
    <property type="component" value="Chromosome 2"/>
</dbReference>
<reference evidence="1" key="1">
    <citation type="submission" date="2021-11" db="EMBL/GenBank/DDBJ databases">
        <title>Fusarium solani-melongenae Genome sequencing and assembly.</title>
        <authorList>
            <person name="Xie S."/>
            <person name="Huang L."/>
            <person name="Zhang X."/>
        </authorList>
    </citation>
    <scope>NUCLEOTIDE SEQUENCE</scope>
    <source>
        <strain evidence="1">CRI 24-3</strain>
    </source>
</reference>
<organism evidence="1 2">
    <name type="scientific">Fusarium solani subsp. cucurbitae</name>
    <name type="common">Neocosmosporum cucurbitae</name>
    <dbReference type="NCBI Taxonomy" id="2747967"/>
    <lineage>
        <taxon>Eukaryota</taxon>
        <taxon>Fungi</taxon>
        <taxon>Dikarya</taxon>
        <taxon>Ascomycota</taxon>
        <taxon>Pezizomycotina</taxon>
        <taxon>Sordariomycetes</taxon>
        <taxon>Hypocreomycetidae</taxon>
        <taxon>Hypocreales</taxon>
        <taxon>Nectriaceae</taxon>
        <taxon>Fusarium</taxon>
        <taxon>Fusarium solani species complex</taxon>
    </lineage>
</organism>
<name>A0ACD3YS44_FUSSC</name>